<dbReference type="AlphaFoldDB" id="A0A239HCA6"/>
<dbReference type="PANTHER" id="PTHR30121:SF6">
    <property type="entry name" value="SLR6007 PROTEIN"/>
    <property type="match status" value="1"/>
</dbReference>
<dbReference type="RefSeq" id="WP_089245841.1">
    <property type="nucleotide sequence ID" value="NZ_FZOW01000005.1"/>
</dbReference>
<keyword evidence="1" id="KW-0175">Coiled coil</keyword>
<proteinExistence type="predicted"/>
<evidence type="ECO:0000259" key="3">
    <source>
        <dbReference type="Pfam" id="PF05872"/>
    </source>
</evidence>
<sequence length="573" mass="60237">MSVDPNQPSSAETSTPAERAKAAKAAAVEAARIAQEAAAAAEAAEKEALAAEQEGSTSQNDVASSIAAGYATSGAALELGTVMVDGVVDPSSRIRIPLATLNRHGLVAGATGTGKTKTLQGIAEQLSAAGVPVVMADIKGDLSGLSAAGADNDKIRARAVECGEPEWQPSSYPVEFLSLGTDGIGVPVRATITAFGPILLSKVLQLNKTQESTLGLIFHWADKQGLALLDLKDLRSVITHLTSDEGKADLKGIGGVSAATAGVILRALVNLEADGGDTFFGEPELETEDLLRVGTDGKGVVTLFELGTQAARPVMFSTFLMWVLADLFQTLPEVGDIDKPKLVFIFDEAHLLFADASKAFLEQVEQTVKLIRSKGVGVIFCTQLPADVPNEVLSQLGARVQHALRAFTPDDQKALNKTVRTYPKTDAYDLEKALTSLGTGEAIVTVLSEKGAPTPVAWTRIRPPRSLMDTIGGDAITAAASSSALNAKYRETIDRESAYEKLTARVVDVPAPTETFDLPPLPADLPPLPPEGPSAAERIMDNPAVKSFLRSAASAAGREISRSIFGTGRRRRR</sequence>
<dbReference type="InterPro" id="IPR027417">
    <property type="entry name" value="P-loop_NTPase"/>
</dbReference>
<feature type="compositionally biased region" description="Polar residues" evidence="2">
    <location>
        <begin position="1"/>
        <end position="16"/>
    </location>
</feature>
<dbReference type="OrthoDB" id="9758751at2"/>
<gene>
    <name evidence="4" type="ORF">SAMN05421642_105187</name>
</gene>
<organism evidence="4 5">
    <name type="scientific">Rhodococcoides kyotonense</name>
    <dbReference type="NCBI Taxonomy" id="398843"/>
    <lineage>
        <taxon>Bacteria</taxon>
        <taxon>Bacillati</taxon>
        <taxon>Actinomycetota</taxon>
        <taxon>Actinomycetes</taxon>
        <taxon>Mycobacteriales</taxon>
        <taxon>Nocardiaceae</taxon>
        <taxon>Rhodococcoides</taxon>
    </lineage>
</organism>
<protein>
    <recommendedName>
        <fullName evidence="3">Helicase HerA-like C-terminal domain-containing protein</fullName>
    </recommendedName>
</protein>
<dbReference type="PANTHER" id="PTHR30121">
    <property type="entry name" value="UNCHARACTERIZED PROTEIN YJGR-RELATED"/>
    <property type="match status" value="1"/>
</dbReference>
<feature type="region of interest" description="Disordered" evidence="2">
    <location>
        <begin position="517"/>
        <end position="537"/>
    </location>
</feature>
<feature type="region of interest" description="Disordered" evidence="2">
    <location>
        <begin position="1"/>
        <end position="25"/>
    </location>
</feature>
<evidence type="ECO:0000256" key="2">
    <source>
        <dbReference type="SAM" id="MobiDB-lite"/>
    </source>
</evidence>
<dbReference type="InterPro" id="IPR033186">
    <property type="entry name" value="HerA_C"/>
</dbReference>
<feature type="domain" description="Helicase HerA-like C-terminal" evidence="3">
    <location>
        <begin position="90"/>
        <end position="572"/>
    </location>
</feature>
<evidence type="ECO:0000256" key="1">
    <source>
        <dbReference type="SAM" id="Coils"/>
    </source>
</evidence>
<dbReference type="EMBL" id="FZOW01000005">
    <property type="protein sequence ID" value="SNS78795.1"/>
    <property type="molecule type" value="Genomic_DNA"/>
</dbReference>
<feature type="compositionally biased region" description="Pro residues" evidence="2">
    <location>
        <begin position="519"/>
        <end position="532"/>
    </location>
</feature>
<dbReference type="Proteomes" id="UP000198327">
    <property type="component" value="Unassembled WGS sequence"/>
</dbReference>
<dbReference type="Pfam" id="PF05872">
    <property type="entry name" value="HerA_C"/>
    <property type="match status" value="1"/>
</dbReference>
<keyword evidence="5" id="KW-1185">Reference proteome</keyword>
<evidence type="ECO:0000313" key="4">
    <source>
        <dbReference type="EMBL" id="SNS78795.1"/>
    </source>
</evidence>
<reference evidence="5" key="1">
    <citation type="submission" date="2017-06" db="EMBL/GenBank/DDBJ databases">
        <authorList>
            <person name="Varghese N."/>
            <person name="Submissions S."/>
        </authorList>
    </citation>
    <scope>NUCLEOTIDE SEQUENCE [LARGE SCALE GENOMIC DNA]</scope>
    <source>
        <strain evidence="5">JCM 23211</strain>
    </source>
</reference>
<accession>A0A239HCA6</accession>
<dbReference type="InterPro" id="IPR051162">
    <property type="entry name" value="T4SS_component"/>
</dbReference>
<dbReference type="Gene3D" id="3.40.50.300">
    <property type="entry name" value="P-loop containing nucleotide triphosphate hydrolases"/>
    <property type="match status" value="2"/>
</dbReference>
<evidence type="ECO:0000313" key="5">
    <source>
        <dbReference type="Proteomes" id="UP000198327"/>
    </source>
</evidence>
<dbReference type="STRING" id="398843.A3K89_15165"/>
<feature type="coiled-coil region" evidence="1">
    <location>
        <begin position="27"/>
        <end position="54"/>
    </location>
</feature>
<name>A0A239HCA6_9NOCA</name>
<dbReference type="SUPFAM" id="SSF52540">
    <property type="entry name" value="P-loop containing nucleoside triphosphate hydrolases"/>
    <property type="match status" value="1"/>
</dbReference>